<keyword evidence="4 5" id="KW-0472">Membrane</keyword>
<dbReference type="PANTHER" id="PTHR47077:SF1">
    <property type="entry name" value="CATION CHANNEL SPERM-ASSOCIATED PROTEIN 4"/>
    <property type="match status" value="1"/>
</dbReference>
<evidence type="ECO:0000256" key="4">
    <source>
        <dbReference type="ARBA" id="ARBA00023136"/>
    </source>
</evidence>
<dbReference type="GO" id="GO:0048240">
    <property type="term" value="P:sperm capacitation"/>
    <property type="evidence" value="ECO:0007669"/>
    <property type="project" value="TreeGrafter"/>
</dbReference>
<evidence type="ECO:0000256" key="2">
    <source>
        <dbReference type="ARBA" id="ARBA00022692"/>
    </source>
</evidence>
<dbReference type="SUPFAM" id="SSF81324">
    <property type="entry name" value="Voltage-gated potassium channels"/>
    <property type="match status" value="1"/>
</dbReference>
<sequence length="173" mass="19551">TRRMYSRPDSSLTPGGAPISSWPFKASYPVTTPLKISERSRRKFSFINIHDVIDNDSGQDGDEHLREVLLGSLLDSAPFRSVVLVAITMNSIMIGLQTVRVLADDYTPIFQAFDIMFLTIFMMEIALKWLHGFTIFWKVSPPITAGNSIQTLHRPIFGSVKQKDSSNLFIIMR</sequence>
<dbReference type="InterPro" id="IPR027359">
    <property type="entry name" value="Volt_channel_dom_sf"/>
</dbReference>
<feature type="transmembrane region" description="Helical" evidence="5">
    <location>
        <begin position="82"/>
        <end position="103"/>
    </location>
</feature>
<name>A0A0H5RFC9_9EUKA</name>
<dbReference type="GO" id="GO:0005227">
    <property type="term" value="F:calcium-activated cation channel activity"/>
    <property type="evidence" value="ECO:0007669"/>
    <property type="project" value="InterPro"/>
</dbReference>
<dbReference type="GO" id="GO:0036128">
    <property type="term" value="C:CatSper complex"/>
    <property type="evidence" value="ECO:0007669"/>
    <property type="project" value="InterPro"/>
</dbReference>
<keyword evidence="3 5" id="KW-1133">Transmembrane helix</keyword>
<protein>
    <recommendedName>
        <fullName evidence="7">Ion transport domain-containing protein</fullName>
    </recommendedName>
</protein>
<dbReference type="GO" id="GO:0005245">
    <property type="term" value="F:voltage-gated calcium channel activity"/>
    <property type="evidence" value="ECO:0007669"/>
    <property type="project" value="TreeGrafter"/>
</dbReference>
<feature type="non-terminal residue" evidence="6">
    <location>
        <position position="173"/>
    </location>
</feature>
<reference evidence="6" key="1">
    <citation type="submission" date="2015-04" db="EMBL/GenBank/DDBJ databases">
        <title>The genome sequence of the plant pathogenic Rhizarian Plasmodiophora brassicae reveals insights in its biotrophic life cycle and the origin of chitin synthesis.</title>
        <authorList>
            <person name="Schwelm A."/>
            <person name="Fogelqvist J."/>
            <person name="Knaust A."/>
            <person name="Julke S."/>
            <person name="Lilja T."/>
            <person name="Dhandapani V."/>
            <person name="Bonilla-Rosso G."/>
            <person name="Karlsson M."/>
            <person name="Shevchenko A."/>
            <person name="Choi S.R."/>
            <person name="Kim H.G."/>
            <person name="Park J.Y."/>
            <person name="Lim Y.P."/>
            <person name="Ludwig-Muller J."/>
            <person name="Dixelius C."/>
        </authorList>
    </citation>
    <scope>NUCLEOTIDE SEQUENCE</scope>
    <source>
        <tissue evidence="6">Potato root galls</tissue>
    </source>
</reference>
<accession>A0A0H5RFC9</accession>
<dbReference type="PANTHER" id="PTHR47077">
    <property type="entry name" value="ION_TRANS DOMAIN-CONTAINING PROTEIN"/>
    <property type="match status" value="1"/>
</dbReference>
<dbReference type="GO" id="GO:0030317">
    <property type="term" value="P:flagellated sperm motility"/>
    <property type="evidence" value="ECO:0007669"/>
    <property type="project" value="InterPro"/>
</dbReference>
<evidence type="ECO:0008006" key="7">
    <source>
        <dbReference type="Google" id="ProtNLM"/>
    </source>
</evidence>
<evidence type="ECO:0000256" key="5">
    <source>
        <dbReference type="SAM" id="Phobius"/>
    </source>
</evidence>
<comment type="subcellular location">
    <subcellularLocation>
        <location evidence="1">Membrane</location>
        <topology evidence="1">Multi-pass membrane protein</topology>
    </subcellularLocation>
</comment>
<dbReference type="GO" id="GO:0097228">
    <property type="term" value="C:sperm principal piece"/>
    <property type="evidence" value="ECO:0007669"/>
    <property type="project" value="TreeGrafter"/>
</dbReference>
<keyword evidence="2 5" id="KW-0812">Transmembrane</keyword>
<evidence type="ECO:0000256" key="3">
    <source>
        <dbReference type="ARBA" id="ARBA00022989"/>
    </source>
</evidence>
<evidence type="ECO:0000256" key="1">
    <source>
        <dbReference type="ARBA" id="ARBA00004141"/>
    </source>
</evidence>
<dbReference type="EMBL" id="HACM01012433">
    <property type="protein sequence ID" value="CRZ12875.1"/>
    <property type="molecule type" value="Transcribed_RNA"/>
</dbReference>
<dbReference type="GO" id="GO:0001669">
    <property type="term" value="C:acrosomal vesicle"/>
    <property type="evidence" value="ECO:0007669"/>
    <property type="project" value="TreeGrafter"/>
</dbReference>
<proteinExistence type="predicted"/>
<dbReference type="GO" id="GO:0006814">
    <property type="term" value="P:sodium ion transport"/>
    <property type="evidence" value="ECO:0007669"/>
    <property type="project" value="TreeGrafter"/>
</dbReference>
<feature type="transmembrane region" description="Helical" evidence="5">
    <location>
        <begin position="109"/>
        <end position="130"/>
    </location>
</feature>
<organism evidence="6">
    <name type="scientific">Spongospora subterranea</name>
    <dbReference type="NCBI Taxonomy" id="70186"/>
    <lineage>
        <taxon>Eukaryota</taxon>
        <taxon>Sar</taxon>
        <taxon>Rhizaria</taxon>
        <taxon>Endomyxa</taxon>
        <taxon>Phytomyxea</taxon>
        <taxon>Plasmodiophorida</taxon>
        <taxon>Plasmodiophoridae</taxon>
        <taxon>Spongospora</taxon>
    </lineage>
</organism>
<dbReference type="InterPro" id="IPR028744">
    <property type="entry name" value="CatSper4"/>
</dbReference>
<evidence type="ECO:0000313" key="6">
    <source>
        <dbReference type="EMBL" id="CRZ12875.1"/>
    </source>
</evidence>
<dbReference type="Gene3D" id="1.20.120.350">
    <property type="entry name" value="Voltage-gated potassium channels. Chain C"/>
    <property type="match status" value="1"/>
</dbReference>
<feature type="non-terminal residue" evidence="6">
    <location>
        <position position="1"/>
    </location>
</feature>
<dbReference type="AlphaFoldDB" id="A0A0H5RFC9"/>